<proteinExistence type="predicted"/>
<name>A0A4Y3KT24_9CELL</name>
<protein>
    <submittedName>
        <fullName evidence="2">Uncharacterized protein</fullName>
    </submittedName>
</protein>
<dbReference type="AlphaFoldDB" id="A0A4Y3KT24"/>
<organism evidence="2 3">
    <name type="scientific">Cellulomonas cellasea</name>
    <dbReference type="NCBI Taxonomy" id="43670"/>
    <lineage>
        <taxon>Bacteria</taxon>
        <taxon>Bacillati</taxon>
        <taxon>Actinomycetota</taxon>
        <taxon>Actinomycetes</taxon>
        <taxon>Micrococcales</taxon>
        <taxon>Cellulomonadaceae</taxon>
        <taxon>Cellulomonas</taxon>
    </lineage>
</organism>
<evidence type="ECO:0000256" key="1">
    <source>
        <dbReference type="SAM" id="MobiDB-lite"/>
    </source>
</evidence>
<dbReference type="RefSeq" id="WP_141371941.1">
    <property type="nucleotide sequence ID" value="NZ_BJLR01000007.1"/>
</dbReference>
<dbReference type="Proteomes" id="UP000317046">
    <property type="component" value="Unassembled WGS sequence"/>
</dbReference>
<reference evidence="2" key="1">
    <citation type="submission" date="2019-06" db="EMBL/GenBank/DDBJ databases">
        <title>Whole genome shotgun sequence of Cellulomonas cellasea NBRC 3753.</title>
        <authorList>
            <person name="Hosoyama A."/>
            <person name="Uohara A."/>
            <person name="Ohji S."/>
            <person name="Ichikawa N."/>
        </authorList>
    </citation>
    <scope>NUCLEOTIDE SEQUENCE [LARGE SCALE GENOMIC DNA]</scope>
    <source>
        <strain evidence="2">NBRC 3753</strain>
    </source>
</reference>
<keyword evidence="3" id="KW-1185">Reference proteome</keyword>
<feature type="region of interest" description="Disordered" evidence="1">
    <location>
        <begin position="128"/>
        <end position="168"/>
    </location>
</feature>
<dbReference type="EMBL" id="BJLR01000007">
    <property type="protein sequence ID" value="GEA86574.1"/>
    <property type="molecule type" value="Genomic_DNA"/>
</dbReference>
<sequence>MQQPVIRTAAVVVGPFVDDAGAPWRGEVTVTSSTPRVWAATGAVVAPRPVPVGLADDGTATLDLPVTDQPGFTDGAGRALTGWTYTVAVALDGAPYARHTFALPSRVTADGPVRLVVLPDAGSVAVPGAAAPAAAPGPAGAAAPGQVPVPGLSPVQSHAPVPGPGPAPGVRPVWPALTPPPGARPGPARVQDRALSRRETFRAGAVALGAAALTGWAASPVAAAPTARAAAAPGPEPVVPALTGAVTLAQVIEEDVTIGSVEKPRTLRIKSSGAGGSERSPDLYDSTGRIVLESYQPHFKWYGESIRVQLKDPRAKGMLAYQAHWPTPHYAGGDFSGRAVHPTDPITIAWIGAHFLDNDDPTQLRNNLRHGHLNFEVPDSRGDLQTRFEIKLIDTTTGKIGTDRSAIRTNLADFEHQVGAAGEQLRIVGNDTRHKDLAFSLEHGAKQPRWVLRAAAGGAQLQFRRYAPGAVHVDSPLQLDPGDGRVLVGGDEGSAGGLVVRRRDGVALSVQTLLPGGHGILVSGPAGDPTARVIEGDATGDAIRRFVVQVDGTIAWGDGAAERDTLLYRRGPNQLGTDGGVFLRDSGVPDAAPTGGVLFVQDGALKYRGSAGTVTTLAAA</sequence>
<gene>
    <name evidence="2" type="ORF">CCE01nite_05230</name>
</gene>
<accession>A0A4Y3KT24</accession>
<feature type="compositionally biased region" description="Low complexity" evidence="1">
    <location>
        <begin position="128"/>
        <end position="150"/>
    </location>
</feature>
<evidence type="ECO:0000313" key="2">
    <source>
        <dbReference type="EMBL" id="GEA86574.1"/>
    </source>
</evidence>
<comment type="caution">
    <text evidence="2">The sequence shown here is derived from an EMBL/GenBank/DDBJ whole genome shotgun (WGS) entry which is preliminary data.</text>
</comment>
<evidence type="ECO:0000313" key="3">
    <source>
        <dbReference type="Proteomes" id="UP000317046"/>
    </source>
</evidence>